<feature type="domain" description="Serine aminopeptidase S33" evidence="1">
    <location>
        <begin position="51"/>
        <end position="162"/>
    </location>
</feature>
<evidence type="ECO:0000313" key="3">
    <source>
        <dbReference type="Proteomes" id="UP001470230"/>
    </source>
</evidence>
<gene>
    <name evidence="2" type="ORF">M9Y10_025966</name>
</gene>
<comment type="caution">
    <text evidence="2">The sequence shown here is derived from an EMBL/GenBank/DDBJ whole genome shotgun (WGS) entry which is preliminary data.</text>
</comment>
<accession>A0ABR2H826</accession>
<dbReference type="PANTHER" id="PTHR43265:SF1">
    <property type="entry name" value="ESTERASE ESTD"/>
    <property type="match status" value="1"/>
</dbReference>
<dbReference type="Pfam" id="PF12146">
    <property type="entry name" value="Hydrolase_4"/>
    <property type="match status" value="1"/>
</dbReference>
<dbReference type="InterPro" id="IPR022742">
    <property type="entry name" value="Hydrolase_4"/>
</dbReference>
<dbReference type="InterPro" id="IPR053145">
    <property type="entry name" value="AB_hydrolase_Est10"/>
</dbReference>
<dbReference type="EMBL" id="JAPFFF010000038">
    <property type="protein sequence ID" value="KAK8842384.1"/>
    <property type="molecule type" value="Genomic_DNA"/>
</dbReference>
<keyword evidence="3" id="KW-1185">Reference proteome</keyword>
<dbReference type="InterPro" id="IPR029058">
    <property type="entry name" value="AB_hydrolase_fold"/>
</dbReference>
<dbReference type="Gene3D" id="3.40.50.1820">
    <property type="entry name" value="alpha/beta hydrolase"/>
    <property type="match status" value="1"/>
</dbReference>
<dbReference type="Proteomes" id="UP001470230">
    <property type="component" value="Unassembled WGS sequence"/>
</dbReference>
<evidence type="ECO:0000259" key="1">
    <source>
        <dbReference type="Pfam" id="PF12146"/>
    </source>
</evidence>
<name>A0ABR2H826_9EUKA</name>
<evidence type="ECO:0000313" key="2">
    <source>
        <dbReference type="EMBL" id="KAK8842384.1"/>
    </source>
</evidence>
<reference evidence="2 3" key="1">
    <citation type="submission" date="2024-04" db="EMBL/GenBank/DDBJ databases">
        <title>Tritrichomonas musculus Genome.</title>
        <authorList>
            <person name="Alves-Ferreira E."/>
            <person name="Grigg M."/>
            <person name="Lorenzi H."/>
            <person name="Galac M."/>
        </authorList>
    </citation>
    <scope>NUCLEOTIDE SEQUENCE [LARGE SCALE GENOMIC DNA]</scope>
    <source>
        <strain evidence="2 3">EAF2021</strain>
    </source>
</reference>
<dbReference type="SUPFAM" id="SSF53474">
    <property type="entry name" value="alpha/beta-Hydrolases"/>
    <property type="match status" value="1"/>
</dbReference>
<protein>
    <recommendedName>
        <fullName evidence="1">Serine aminopeptidase S33 domain-containing protein</fullName>
    </recommendedName>
</protein>
<organism evidence="2 3">
    <name type="scientific">Tritrichomonas musculus</name>
    <dbReference type="NCBI Taxonomy" id="1915356"/>
    <lineage>
        <taxon>Eukaryota</taxon>
        <taxon>Metamonada</taxon>
        <taxon>Parabasalia</taxon>
        <taxon>Tritrichomonadida</taxon>
        <taxon>Tritrichomonadidae</taxon>
        <taxon>Tritrichomonas</taxon>
    </lineage>
</organism>
<sequence>MSETSDKEIKIKKLPTYKFKQQEIKIEKSNKLIYGIAYIPIKDQKRFPLAIFSHGLGDSYISNYSYIEQLATHGIATYSFDFRGGGGDKSNGKTTEMSVMTEASDLEDVLNESQKWDFVDTSHIVLLGHSQGALVSSIIAAKHPSEISGVVLLSPAFSLTDLLHKKFHTIYEVPQNFYFLYIDAGIPYAQDIWNYDPYKEIGKYDKKVLLIHGNADDLVPISYSERALNVYKDAKLAVIDGAGHEFKGNELEKANIDILDYLCEIGSIN</sequence>
<dbReference type="PANTHER" id="PTHR43265">
    <property type="entry name" value="ESTERASE ESTD"/>
    <property type="match status" value="1"/>
</dbReference>
<proteinExistence type="predicted"/>